<accession>A0A9P0Z3P4</accession>
<gene>
    <name evidence="3" type="ORF">CEURO_LOCUS10304</name>
</gene>
<feature type="signal peptide" evidence="1">
    <location>
        <begin position="1"/>
        <end position="28"/>
    </location>
</feature>
<reference evidence="3" key="1">
    <citation type="submission" date="2022-07" db="EMBL/GenBank/DDBJ databases">
        <authorList>
            <person name="Macas J."/>
            <person name="Novak P."/>
            <person name="Neumann P."/>
        </authorList>
    </citation>
    <scope>NUCLEOTIDE SEQUENCE</scope>
</reference>
<dbReference type="Gene3D" id="3.30.70.80">
    <property type="entry name" value="Peptidase S8 propeptide/proteinase inhibitor I9"/>
    <property type="match status" value="1"/>
</dbReference>
<dbReference type="AlphaFoldDB" id="A0A9P0Z3P4"/>
<keyword evidence="4" id="KW-1185">Reference proteome</keyword>
<dbReference type="OrthoDB" id="1224439at2759"/>
<dbReference type="Proteomes" id="UP001152484">
    <property type="component" value="Unassembled WGS sequence"/>
</dbReference>
<keyword evidence="1" id="KW-0732">Signal</keyword>
<feature type="chain" id="PRO_5040137421" description="Inhibitor I9 domain-containing protein" evidence="1">
    <location>
        <begin position="29"/>
        <end position="121"/>
    </location>
</feature>
<protein>
    <recommendedName>
        <fullName evidence="2">Inhibitor I9 domain-containing protein</fullName>
    </recommendedName>
</protein>
<sequence>MSRPTAFTPLFFSLIVITLSATIAIVSSLDYSKPYIVLTEKPDENPQTHYIKILTSLFGSEVEAKKALLYVYQYATQGFVAILTPEEASRLSKYPGVLSVVEDQLVAYSPYNDDTSSQIRN</sequence>
<dbReference type="InterPro" id="IPR010259">
    <property type="entry name" value="S8pro/Inhibitor_I9"/>
</dbReference>
<evidence type="ECO:0000259" key="2">
    <source>
        <dbReference type="Pfam" id="PF05922"/>
    </source>
</evidence>
<comment type="caution">
    <text evidence="3">The sequence shown here is derived from an EMBL/GenBank/DDBJ whole genome shotgun (WGS) entry which is preliminary data.</text>
</comment>
<organism evidence="3 4">
    <name type="scientific">Cuscuta europaea</name>
    <name type="common">European dodder</name>
    <dbReference type="NCBI Taxonomy" id="41803"/>
    <lineage>
        <taxon>Eukaryota</taxon>
        <taxon>Viridiplantae</taxon>
        <taxon>Streptophyta</taxon>
        <taxon>Embryophyta</taxon>
        <taxon>Tracheophyta</taxon>
        <taxon>Spermatophyta</taxon>
        <taxon>Magnoliopsida</taxon>
        <taxon>eudicotyledons</taxon>
        <taxon>Gunneridae</taxon>
        <taxon>Pentapetalae</taxon>
        <taxon>asterids</taxon>
        <taxon>lamiids</taxon>
        <taxon>Solanales</taxon>
        <taxon>Convolvulaceae</taxon>
        <taxon>Cuscuteae</taxon>
        <taxon>Cuscuta</taxon>
        <taxon>Cuscuta subgen. Cuscuta</taxon>
    </lineage>
</organism>
<dbReference type="PANTHER" id="PTHR48222">
    <property type="entry name" value="PROTEINASE INHIBITOR, PROPEPTIDE"/>
    <property type="match status" value="1"/>
</dbReference>
<dbReference type="PANTHER" id="PTHR48222:SF4">
    <property type="entry name" value="PROTEINASE INHIBITOR, PROPEPTIDE"/>
    <property type="match status" value="1"/>
</dbReference>
<dbReference type="EMBL" id="CAMAPE010000019">
    <property type="protein sequence ID" value="CAH9087970.1"/>
    <property type="molecule type" value="Genomic_DNA"/>
</dbReference>
<evidence type="ECO:0000313" key="4">
    <source>
        <dbReference type="Proteomes" id="UP001152484"/>
    </source>
</evidence>
<dbReference type="InterPro" id="IPR037045">
    <property type="entry name" value="S8pro/Inhibitor_I9_sf"/>
</dbReference>
<dbReference type="Pfam" id="PF05922">
    <property type="entry name" value="Inhibitor_I9"/>
    <property type="match status" value="1"/>
</dbReference>
<feature type="domain" description="Inhibitor I9" evidence="2">
    <location>
        <begin position="41"/>
        <end position="106"/>
    </location>
</feature>
<evidence type="ECO:0000313" key="3">
    <source>
        <dbReference type="EMBL" id="CAH9087970.1"/>
    </source>
</evidence>
<proteinExistence type="predicted"/>
<name>A0A9P0Z3P4_CUSEU</name>
<evidence type="ECO:0000256" key="1">
    <source>
        <dbReference type="SAM" id="SignalP"/>
    </source>
</evidence>